<dbReference type="AlphaFoldDB" id="A0A0E9VVV0"/>
<sequence length="24" mass="3038">MVSDTYFYIRVCMCSKYYCTHFYL</sequence>
<reference evidence="1" key="2">
    <citation type="journal article" date="2015" name="Fish Shellfish Immunol.">
        <title>Early steps in the European eel (Anguilla anguilla)-Vibrio vulnificus interaction in the gills: Role of the RtxA13 toxin.</title>
        <authorList>
            <person name="Callol A."/>
            <person name="Pajuelo D."/>
            <person name="Ebbesson L."/>
            <person name="Teles M."/>
            <person name="MacKenzie S."/>
            <person name="Amaro C."/>
        </authorList>
    </citation>
    <scope>NUCLEOTIDE SEQUENCE</scope>
</reference>
<dbReference type="EMBL" id="GBXM01027132">
    <property type="protein sequence ID" value="JAH81445.1"/>
    <property type="molecule type" value="Transcribed_RNA"/>
</dbReference>
<reference evidence="1" key="1">
    <citation type="submission" date="2014-11" db="EMBL/GenBank/DDBJ databases">
        <authorList>
            <person name="Amaro Gonzalez C."/>
        </authorList>
    </citation>
    <scope>NUCLEOTIDE SEQUENCE</scope>
</reference>
<accession>A0A0E9VVV0</accession>
<name>A0A0E9VVV0_ANGAN</name>
<organism evidence="1">
    <name type="scientific">Anguilla anguilla</name>
    <name type="common">European freshwater eel</name>
    <name type="synonym">Muraena anguilla</name>
    <dbReference type="NCBI Taxonomy" id="7936"/>
    <lineage>
        <taxon>Eukaryota</taxon>
        <taxon>Metazoa</taxon>
        <taxon>Chordata</taxon>
        <taxon>Craniata</taxon>
        <taxon>Vertebrata</taxon>
        <taxon>Euteleostomi</taxon>
        <taxon>Actinopterygii</taxon>
        <taxon>Neopterygii</taxon>
        <taxon>Teleostei</taxon>
        <taxon>Anguilliformes</taxon>
        <taxon>Anguillidae</taxon>
        <taxon>Anguilla</taxon>
    </lineage>
</organism>
<proteinExistence type="predicted"/>
<protein>
    <submittedName>
        <fullName evidence="1">Uncharacterized protein</fullName>
    </submittedName>
</protein>
<evidence type="ECO:0000313" key="1">
    <source>
        <dbReference type="EMBL" id="JAH81445.1"/>
    </source>
</evidence>